<feature type="active site" evidence="16">
    <location>
        <position position="81"/>
    </location>
</feature>
<dbReference type="EMBL" id="MHWD01000018">
    <property type="protein sequence ID" value="OHB03572.1"/>
    <property type="molecule type" value="Genomic_DNA"/>
</dbReference>
<dbReference type="AlphaFoldDB" id="A0A1G2U415"/>
<dbReference type="HAMAP" id="MF_00037">
    <property type="entry name" value="MurB"/>
    <property type="match status" value="1"/>
</dbReference>
<comment type="function">
    <text evidence="2 16">Cell wall formation.</text>
</comment>
<feature type="active site" description="Proton donor" evidence="16">
    <location>
        <position position="155"/>
    </location>
</feature>
<keyword evidence="9 16" id="KW-0521">NADP</keyword>
<dbReference type="GO" id="GO:0071555">
    <property type="term" value="P:cell wall organization"/>
    <property type="evidence" value="ECO:0007669"/>
    <property type="project" value="UniProtKB-KW"/>
</dbReference>
<evidence type="ECO:0000256" key="3">
    <source>
        <dbReference type="ARBA" id="ARBA00004496"/>
    </source>
</evidence>
<evidence type="ECO:0000256" key="5">
    <source>
        <dbReference type="ARBA" id="ARBA00022490"/>
    </source>
</evidence>
<accession>A0A1G2U415</accession>
<evidence type="ECO:0000256" key="7">
    <source>
        <dbReference type="ARBA" id="ARBA00022630"/>
    </source>
</evidence>
<dbReference type="PROSITE" id="PS51387">
    <property type="entry name" value="FAD_PCMH"/>
    <property type="match status" value="1"/>
</dbReference>
<dbReference type="InterPro" id="IPR016169">
    <property type="entry name" value="FAD-bd_PCMH_sub2"/>
</dbReference>
<dbReference type="UniPathway" id="UPA00219"/>
<dbReference type="EC" id="1.3.1.98" evidence="16"/>
<keyword evidence="6 16" id="KW-0132">Cell division</keyword>
<comment type="cofactor">
    <cofactor evidence="1 16">
        <name>FAD</name>
        <dbReference type="ChEBI" id="CHEBI:57692"/>
    </cofactor>
</comment>
<keyword evidence="13 16" id="KW-0131">Cell cycle</keyword>
<evidence type="ECO:0000256" key="13">
    <source>
        <dbReference type="ARBA" id="ARBA00023306"/>
    </source>
</evidence>
<evidence type="ECO:0000259" key="17">
    <source>
        <dbReference type="PROSITE" id="PS51387"/>
    </source>
</evidence>
<keyword evidence="12 16" id="KW-0560">Oxidoreductase</keyword>
<evidence type="ECO:0000256" key="16">
    <source>
        <dbReference type="HAMAP-Rule" id="MF_00037"/>
    </source>
</evidence>
<comment type="subcellular location">
    <subcellularLocation>
        <location evidence="3 16">Cytoplasm</location>
    </subcellularLocation>
</comment>
<feature type="active site" evidence="16">
    <location>
        <position position="251"/>
    </location>
</feature>
<keyword evidence="8 16" id="KW-0274">FAD</keyword>
<dbReference type="SUPFAM" id="SSF56176">
    <property type="entry name" value="FAD-binding/transporter-associated domain-like"/>
    <property type="match status" value="1"/>
</dbReference>
<dbReference type="InterPro" id="IPR036635">
    <property type="entry name" value="MurB_C_sf"/>
</dbReference>
<name>A0A1G2U415_9BACT</name>
<dbReference type="Pfam" id="PF01565">
    <property type="entry name" value="FAD_binding_4"/>
    <property type="match status" value="1"/>
</dbReference>
<dbReference type="InterPro" id="IPR036318">
    <property type="entry name" value="FAD-bd_PCMH-like_sf"/>
</dbReference>
<dbReference type="PANTHER" id="PTHR21071">
    <property type="entry name" value="UDP-N-ACETYLENOLPYRUVOYLGLUCOSAMINE REDUCTASE"/>
    <property type="match status" value="1"/>
</dbReference>
<dbReference type="GO" id="GO:0071949">
    <property type="term" value="F:FAD binding"/>
    <property type="evidence" value="ECO:0007669"/>
    <property type="project" value="InterPro"/>
</dbReference>
<dbReference type="Gene3D" id="3.90.78.10">
    <property type="entry name" value="UDP-N-acetylenolpyruvoylglucosamine reductase, C-terminal domain"/>
    <property type="match status" value="1"/>
</dbReference>
<dbReference type="InterPro" id="IPR003170">
    <property type="entry name" value="MurB"/>
</dbReference>
<dbReference type="GO" id="GO:0008762">
    <property type="term" value="F:UDP-N-acetylmuramate dehydrogenase activity"/>
    <property type="evidence" value="ECO:0007669"/>
    <property type="project" value="UniProtKB-UniRule"/>
</dbReference>
<evidence type="ECO:0000256" key="4">
    <source>
        <dbReference type="ARBA" id="ARBA00004752"/>
    </source>
</evidence>
<feature type="domain" description="FAD-binding PCMH-type" evidence="17">
    <location>
        <begin position="1"/>
        <end position="105"/>
    </location>
</feature>
<dbReference type="Proteomes" id="UP000179283">
    <property type="component" value="Unassembled WGS sequence"/>
</dbReference>
<comment type="catalytic activity">
    <reaction evidence="15 16">
        <text>UDP-N-acetyl-alpha-D-muramate + NADP(+) = UDP-N-acetyl-3-O-(1-carboxyvinyl)-alpha-D-glucosamine + NADPH + H(+)</text>
        <dbReference type="Rhea" id="RHEA:12248"/>
        <dbReference type="ChEBI" id="CHEBI:15378"/>
        <dbReference type="ChEBI" id="CHEBI:57783"/>
        <dbReference type="ChEBI" id="CHEBI:58349"/>
        <dbReference type="ChEBI" id="CHEBI:68483"/>
        <dbReference type="ChEBI" id="CHEBI:70757"/>
        <dbReference type="EC" id="1.3.1.98"/>
    </reaction>
</comment>
<sequence>MFVEIGAGENWDKVVEKVVNLGLAGIEALSAIPGTAGATPVQNVGAYGADISQTLHSLRAYDIEEKKMVTISANECNFTYRGSMFKGTAKKRFIITSILLSLSKKPPQIPDYKDTKAFFEREKKANPTLQEIRGAIIEIRKLKLPDPSVIPNCGSFFKNPIVPKMQADELKEKFPSMPHYPDPNGVKISAGWMIEKAGLKGKSFGRIATYPNNALVLTSLHKDAQIDDLLSARDKIVTKVKELFDVNLEMEPEIIS</sequence>
<keyword evidence="14 16" id="KW-0961">Cell wall biogenesis/degradation</keyword>
<evidence type="ECO:0000256" key="11">
    <source>
        <dbReference type="ARBA" id="ARBA00022984"/>
    </source>
</evidence>
<protein>
    <recommendedName>
        <fullName evidence="16">UDP-N-acetylenolpyruvoylglucosamine reductase</fullName>
        <ecNumber evidence="16">1.3.1.98</ecNumber>
    </recommendedName>
    <alternativeName>
        <fullName evidence="16">UDP-N-acetylmuramate dehydrogenase</fullName>
    </alternativeName>
</protein>
<organism evidence="18 19">
    <name type="scientific">Candidatus Zambryskibacteria bacterium RIFCSPLOWO2_01_FULL_43_17</name>
    <dbReference type="NCBI Taxonomy" id="1802760"/>
    <lineage>
        <taxon>Bacteria</taxon>
        <taxon>Candidatus Zambryskiibacteriota</taxon>
    </lineage>
</organism>
<evidence type="ECO:0000256" key="15">
    <source>
        <dbReference type="ARBA" id="ARBA00048914"/>
    </source>
</evidence>
<keyword evidence="5 16" id="KW-0963">Cytoplasm</keyword>
<dbReference type="GO" id="GO:0051301">
    <property type="term" value="P:cell division"/>
    <property type="evidence" value="ECO:0007669"/>
    <property type="project" value="UniProtKB-KW"/>
</dbReference>
<dbReference type="Pfam" id="PF02873">
    <property type="entry name" value="MurB_C"/>
    <property type="match status" value="1"/>
</dbReference>
<evidence type="ECO:0000313" key="19">
    <source>
        <dbReference type="Proteomes" id="UP000179283"/>
    </source>
</evidence>
<proteinExistence type="inferred from homology"/>
<comment type="pathway">
    <text evidence="4 16">Cell wall biogenesis; peptidoglycan biosynthesis.</text>
</comment>
<keyword evidence="7 16" id="KW-0285">Flavoprotein</keyword>
<dbReference type="GO" id="GO:0008360">
    <property type="term" value="P:regulation of cell shape"/>
    <property type="evidence" value="ECO:0007669"/>
    <property type="project" value="UniProtKB-KW"/>
</dbReference>
<evidence type="ECO:0000256" key="2">
    <source>
        <dbReference type="ARBA" id="ARBA00003921"/>
    </source>
</evidence>
<dbReference type="GO" id="GO:0009252">
    <property type="term" value="P:peptidoglycan biosynthetic process"/>
    <property type="evidence" value="ECO:0007669"/>
    <property type="project" value="UniProtKB-UniRule"/>
</dbReference>
<dbReference type="InterPro" id="IPR006094">
    <property type="entry name" value="Oxid_FAD_bind_N"/>
</dbReference>
<evidence type="ECO:0000256" key="8">
    <source>
        <dbReference type="ARBA" id="ARBA00022827"/>
    </source>
</evidence>
<comment type="similarity">
    <text evidence="16">Belongs to the MurB family.</text>
</comment>
<evidence type="ECO:0000256" key="12">
    <source>
        <dbReference type="ARBA" id="ARBA00023002"/>
    </source>
</evidence>
<gene>
    <name evidence="16" type="primary">murB</name>
    <name evidence="18" type="ORF">A2920_02795</name>
</gene>
<dbReference type="InterPro" id="IPR016166">
    <property type="entry name" value="FAD-bd_PCMH"/>
</dbReference>
<dbReference type="Gene3D" id="3.30.465.10">
    <property type="match status" value="1"/>
</dbReference>
<evidence type="ECO:0000256" key="9">
    <source>
        <dbReference type="ARBA" id="ARBA00022857"/>
    </source>
</evidence>
<dbReference type="PANTHER" id="PTHR21071:SF4">
    <property type="entry name" value="UDP-N-ACETYLENOLPYRUVOYLGLUCOSAMINE REDUCTASE"/>
    <property type="match status" value="1"/>
</dbReference>
<comment type="caution">
    <text evidence="18">The sequence shown here is derived from an EMBL/GenBank/DDBJ whole genome shotgun (WGS) entry which is preliminary data.</text>
</comment>
<dbReference type="InterPro" id="IPR011601">
    <property type="entry name" value="MurB_C"/>
</dbReference>
<dbReference type="GO" id="GO:0005829">
    <property type="term" value="C:cytosol"/>
    <property type="evidence" value="ECO:0007669"/>
    <property type="project" value="TreeGrafter"/>
</dbReference>
<dbReference type="NCBIfam" id="NF000755">
    <property type="entry name" value="PRK00046.1"/>
    <property type="match status" value="1"/>
</dbReference>
<evidence type="ECO:0000256" key="14">
    <source>
        <dbReference type="ARBA" id="ARBA00023316"/>
    </source>
</evidence>
<keyword evidence="11 16" id="KW-0573">Peptidoglycan synthesis</keyword>
<dbReference type="SUPFAM" id="SSF56194">
    <property type="entry name" value="Uridine diphospho-N-Acetylenolpyruvylglucosamine reductase, MurB, C-terminal domain"/>
    <property type="match status" value="1"/>
</dbReference>
<evidence type="ECO:0000256" key="10">
    <source>
        <dbReference type="ARBA" id="ARBA00022960"/>
    </source>
</evidence>
<evidence type="ECO:0000256" key="1">
    <source>
        <dbReference type="ARBA" id="ARBA00001974"/>
    </source>
</evidence>
<reference evidence="18 19" key="1">
    <citation type="journal article" date="2016" name="Nat. Commun.">
        <title>Thousands of microbial genomes shed light on interconnected biogeochemical processes in an aquifer system.</title>
        <authorList>
            <person name="Anantharaman K."/>
            <person name="Brown C.T."/>
            <person name="Hug L.A."/>
            <person name="Sharon I."/>
            <person name="Castelle C.J."/>
            <person name="Probst A.J."/>
            <person name="Thomas B.C."/>
            <person name="Singh A."/>
            <person name="Wilkins M.J."/>
            <person name="Karaoz U."/>
            <person name="Brodie E.L."/>
            <person name="Williams K.H."/>
            <person name="Hubbard S.S."/>
            <person name="Banfield J.F."/>
        </authorList>
    </citation>
    <scope>NUCLEOTIDE SEQUENCE [LARGE SCALE GENOMIC DNA]</scope>
</reference>
<evidence type="ECO:0000313" key="18">
    <source>
        <dbReference type="EMBL" id="OHB03572.1"/>
    </source>
</evidence>
<keyword evidence="10 16" id="KW-0133">Cell shape</keyword>
<evidence type="ECO:0000256" key="6">
    <source>
        <dbReference type="ARBA" id="ARBA00022618"/>
    </source>
</evidence>